<accession>A0ACB9JGF9</accession>
<protein>
    <submittedName>
        <fullName evidence="1">Uncharacterized protein</fullName>
    </submittedName>
</protein>
<evidence type="ECO:0000313" key="1">
    <source>
        <dbReference type="EMBL" id="KAI3819564.1"/>
    </source>
</evidence>
<reference evidence="1 2" key="2">
    <citation type="journal article" date="2022" name="Mol. Ecol. Resour.">
        <title>The genomes of chicory, endive, great burdock and yacon provide insights into Asteraceae paleo-polyploidization history and plant inulin production.</title>
        <authorList>
            <person name="Fan W."/>
            <person name="Wang S."/>
            <person name="Wang H."/>
            <person name="Wang A."/>
            <person name="Jiang F."/>
            <person name="Liu H."/>
            <person name="Zhao H."/>
            <person name="Xu D."/>
            <person name="Zhang Y."/>
        </authorList>
    </citation>
    <scope>NUCLEOTIDE SEQUENCE [LARGE SCALE GENOMIC DNA]</scope>
    <source>
        <strain evidence="2">cv. Yunnan</strain>
        <tissue evidence="1">Leaves</tissue>
    </source>
</reference>
<dbReference type="Proteomes" id="UP001056120">
    <property type="component" value="Linkage Group LG04"/>
</dbReference>
<reference evidence="2" key="1">
    <citation type="journal article" date="2022" name="Mol. Ecol. Resour.">
        <title>The genomes of chicory, endive, great burdock and yacon provide insights into Asteraceae palaeo-polyploidization history and plant inulin production.</title>
        <authorList>
            <person name="Fan W."/>
            <person name="Wang S."/>
            <person name="Wang H."/>
            <person name="Wang A."/>
            <person name="Jiang F."/>
            <person name="Liu H."/>
            <person name="Zhao H."/>
            <person name="Xu D."/>
            <person name="Zhang Y."/>
        </authorList>
    </citation>
    <scope>NUCLEOTIDE SEQUENCE [LARGE SCALE GENOMIC DNA]</scope>
    <source>
        <strain evidence="2">cv. Yunnan</strain>
    </source>
</reference>
<keyword evidence="2" id="KW-1185">Reference proteome</keyword>
<dbReference type="EMBL" id="CM042021">
    <property type="protein sequence ID" value="KAI3819564.1"/>
    <property type="molecule type" value="Genomic_DNA"/>
</dbReference>
<gene>
    <name evidence="1" type="ORF">L1987_13405</name>
</gene>
<organism evidence="1 2">
    <name type="scientific">Smallanthus sonchifolius</name>
    <dbReference type="NCBI Taxonomy" id="185202"/>
    <lineage>
        <taxon>Eukaryota</taxon>
        <taxon>Viridiplantae</taxon>
        <taxon>Streptophyta</taxon>
        <taxon>Embryophyta</taxon>
        <taxon>Tracheophyta</taxon>
        <taxon>Spermatophyta</taxon>
        <taxon>Magnoliopsida</taxon>
        <taxon>eudicotyledons</taxon>
        <taxon>Gunneridae</taxon>
        <taxon>Pentapetalae</taxon>
        <taxon>asterids</taxon>
        <taxon>campanulids</taxon>
        <taxon>Asterales</taxon>
        <taxon>Asteraceae</taxon>
        <taxon>Asteroideae</taxon>
        <taxon>Heliantheae alliance</taxon>
        <taxon>Millerieae</taxon>
        <taxon>Smallanthus</taxon>
    </lineage>
</organism>
<evidence type="ECO:0000313" key="2">
    <source>
        <dbReference type="Proteomes" id="UP001056120"/>
    </source>
</evidence>
<comment type="caution">
    <text evidence="1">The sequence shown here is derived from an EMBL/GenBank/DDBJ whole genome shotgun (WGS) entry which is preliminary data.</text>
</comment>
<proteinExistence type="predicted"/>
<name>A0ACB9JGF9_9ASTR</name>
<sequence>MVLSIIEDMLHLRRLLQVGRTKQMALALCTKNHRVGSLVTPIVGSGSDFGSELQRMDLVFTPGATVADKLVHDVTMDEPI</sequence>